<dbReference type="EC" id="3.5.4.27" evidence="5 11"/>
<dbReference type="InterPro" id="IPR003209">
    <property type="entry name" value="METHMP_CycHdrlase"/>
</dbReference>
<dbReference type="GO" id="GO:0005737">
    <property type="term" value="C:cytoplasm"/>
    <property type="evidence" value="ECO:0007669"/>
    <property type="project" value="UniProtKB-SubCell"/>
</dbReference>
<dbReference type="SUPFAM" id="SSF56199">
    <property type="entry name" value="Methenyltetrahydromethanopterin cyclohydrolase"/>
    <property type="match status" value="1"/>
</dbReference>
<dbReference type="NCBIfam" id="TIGR03120">
    <property type="entry name" value="one_C_mch"/>
    <property type="match status" value="1"/>
</dbReference>
<dbReference type="AlphaFoldDB" id="A0A101I086"/>
<evidence type="ECO:0000256" key="7">
    <source>
        <dbReference type="ARBA" id="ARBA00022490"/>
    </source>
</evidence>
<organism evidence="12 13">
    <name type="scientific">candidate division TA06 bacterium 34_109</name>
    <dbReference type="NCBI Taxonomy" id="1635277"/>
    <lineage>
        <taxon>Bacteria</taxon>
        <taxon>Bacteria division TA06</taxon>
    </lineage>
</organism>
<evidence type="ECO:0000256" key="4">
    <source>
        <dbReference type="ARBA" id="ARBA00006902"/>
    </source>
</evidence>
<evidence type="ECO:0000256" key="2">
    <source>
        <dbReference type="ARBA" id="ARBA00004496"/>
    </source>
</evidence>
<evidence type="ECO:0000256" key="8">
    <source>
        <dbReference type="ARBA" id="ARBA00022563"/>
    </source>
</evidence>
<evidence type="ECO:0000256" key="1">
    <source>
        <dbReference type="ARBA" id="ARBA00004058"/>
    </source>
</evidence>
<gene>
    <name evidence="12" type="ORF">XE03_1518</name>
</gene>
<comment type="pathway">
    <text evidence="3">One-carbon metabolism; formaldehyde degradation; formate from formaldehyde (H(4)MPT route): step 3/5.</text>
</comment>
<evidence type="ECO:0000313" key="13">
    <source>
        <dbReference type="Proteomes" id="UP000053467"/>
    </source>
</evidence>
<evidence type="ECO:0000256" key="9">
    <source>
        <dbReference type="ARBA" id="ARBA00022801"/>
    </source>
</evidence>
<dbReference type="Pfam" id="PF02289">
    <property type="entry name" value="MCH"/>
    <property type="match status" value="1"/>
</dbReference>
<dbReference type="EMBL" id="LGGX01000020">
    <property type="protein sequence ID" value="KUK86386.1"/>
    <property type="molecule type" value="Genomic_DNA"/>
</dbReference>
<comment type="catalytic activity">
    <reaction evidence="10">
        <text>5,10-methenyl-5,6,7,8-tetrahydromethanopterin + H2O = N(5)-formyl-5,6,7,8-tetrahydromethanopterin + H(+)</text>
        <dbReference type="Rhea" id="RHEA:19053"/>
        <dbReference type="ChEBI" id="CHEBI:15377"/>
        <dbReference type="ChEBI" id="CHEBI:15378"/>
        <dbReference type="ChEBI" id="CHEBI:58018"/>
        <dbReference type="ChEBI" id="CHEBI:58337"/>
        <dbReference type="EC" id="3.5.4.27"/>
    </reaction>
</comment>
<keyword evidence="7" id="KW-0963">Cytoplasm</keyword>
<dbReference type="GO" id="GO:0018759">
    <property type="term" value="F:methenyltetrahydromethanopterin cyclohydrolase activity"/>
    <property type="evidence" value="ECO:0007669"/>
    <property type="project" value="UniProtKB-UniRule"/>
</dbReference>
<comment type="function">
    <text evidence="1">Catalyzes the hydrolysis of methenyl-H(4)MPT(+) to 5-formyl-H(4)MPT.</text>
</comment>
<protein>
    <recommendedName>
        <fullName evidence="6 11">Methenyltetrahydromethanopterin cyclohydrolase</fullName>
        <ecNumber evidence="5 11">3.5.4.27</ecNumber>
    </recommendedName>
</protein>
<evidence type="ECO:0000313" key="12">
    <source>
        <dbReference type="EMBL" id="KUK86386.1"/>
    </source>
</evidence>
<evidence type="ECO:0000256" key="11">
    <source>
        <dbReference type="NCBIfam" id="TIGR03120"/>
    </source>
</evidence>
<dbReference type="UniPathway" id="UPA00562">
    <property type="reaction ID" value="UER00703"/>
</dbReference>
<keyword evidence="8" id="KW-0554">One-carbon metabolism</keyword>
<dbReference type="Proteomes" id="UP000053467">
    <property type="component" value="Unassembled WGS sequence"/>
</dbReference>
<evidence type="ECO:0000256" key="5">
    <source>
        <dbReference type="ARBA" id="ARBA00012765"/>
    </source>
</evidence>
<dbReference type="Gene3D" id="3.10.340.11">
    <property type="entry name" value="Methenyltetrahydromethanopterin Cyclohydrolase, Chain A, domain 1"/>
    <property type="match status" value="1"/>
</dbReference>
<sequence>MLSVNKEAMKIVKKIIEYQETLNVGVVSLKNGATVLDMGINYSGGWEAARYLTEISMGNLGKLNYSTYHLGELELIQANVYADKPVIACLSCQLSGWALPEFKNEAGIVPLISGPVRALLKEDNFAKPFPYQDKSDEVVVVLQDNVLPGEELTTYIAQKCKVEPEGIFILVAPTGSLVGLVNVIARTLETSIWRLHELGFEVNNIISAWGKAPLPPISKDEYTAMVRANTYIYYGGTAGFIVNCKDEDIEKIIEDITLSPKTTKQYGIPFSKLLEEAGGNIFNMTEFCHNVTKVNFYNSYTGKSFVYGKNDQKMLLECL</sequence>
<dbReference type="Gene3D" id="3.30.1030.10">
    <property type="entry name" value="Methenyltetrahydromethanopterin Cyclohydrolase, Chain A, domain 2"/>
    <property type="match status" value="1"/>
</dbReference>
<reference evidence="13" key="1">
    <citation type="journal article" date="2015" name="MBio">
        <title>Genome-Resolved Metagenomic Analysis Reveals Roles for Candidate Phyla and Other Microbial Community Members in Biogeochemical Transformations in Oil Reservoirs.</title>
        <authorList>
            <person name="Hu P."/>
            <person name="Tom L."/>
            <person name="Singh A."/>
            <person name="Thomas B.C."/>
            <person name="Baker B.J."/>
            <person name="Piceno Y.M."/>
            <person name="Andersen G.L."/>
            <person name="Banfield J.F."/>
        </authorList>
    </citation>
    <scope>NUCLEOTIDE SEQUENCE [LARGE SCALE GENOMIC DNA]</scope>
</reference>
<dbReference type="GO" id="GO:0046294">
    <property type="term" value="P:formaldehyde catabolic process"/>
    <property type="evidence" value="ECO:0007669"/>
    <property type="project" value="UniProtKB-UniPathway"/>
</dbReference>
<comment type="caution">
    <text evidence="12">The sequence shown here is derived from an EMBL/GenBank/DDBJ whole genome shotgun (WGS) entry which is preliminary data.</text>
</comment>
<evidence type="ECO:0000256" key="10">
    <source>
        <dbReference type="ARBA" id="ARBA00048684"/>
    </source>
</evidence>
<name>A0A101I086_UNCT6</name>
<evidence type="ECO:0000256" key="6">
    <source>
        <dbReference type="ARBA" id="ARBA00020597"/>
    </source>
</evidence>
<comment type="similarity">
    <text evidence="4">Belongs to the MCH family.</text>
</comment>
<dbReference type="GO" id="GO:0006730">
    <property type="term" value="P:one-carbon metabolic process"/>
    <property type="evidence" value="ECO:0007669"/>
    <property type="project" value="UniProtKB-UniRule"/>
</dbReference>
<accession>A0A101I086</accession>
<keyword evidence="9 12" id="KW-0378">Hydrolase</keyword>
<evidence type="ECO:0000256" key="3">
    <source>
        <dbReference type="ARBA" id="ARBA00005087"/>
    </source>
</evidence>
<proteinExistence type="inferred from homology"/>
<comment type="subcellular location">
    <subcellularLocation>
        <location evidence="2">Cytoplasm</location>
    </subcellularLocation>
</comment>